<proteinExistence type="predicted"/>
<comment type="caution">
    <text evidence="1">The sequence shown here is derived from an EMBL/GenBank/DDBJ whole genome shotgun (WGS) entry which is preliminary data.</text>
</comment>
<organism evidence="1 2">
    <name type="scientific">Phytophthora megakarya</name>
    <dbReference type="NCBI Taxonomy" id="4795"/>
    <lineage>
        <taxon>Eukaryota</taxon>
        <taxon>Sar</taxon>
        <taxon>Stramenopiles</taxon>
        <taxon>Oomycota</taxon>
        <taxon>Peronosporomycetes</taxon>
        <taxon>Peronosporales</taxon>
        <taxon>Peronosporaceae</taxon>
        <taxon>Phytophthora</taxon>
    </lineage>
</organism>
<gene>
    <name evidence="1" type="ORF">PHMEG_00022560</name>
</gene>
<evidence type="ECO:0000313" key="2">
    <source>
        <dbReference type="Proteomes" id="UP000198211"/>
    </source>
</evidence>
<name>A0A225VIV5_9STRA</name>
<protein>
    <submittedName>
        <fullName evidence="1">Uncharacterized protein</fullName>
    </submittedName>
</protein>
<dbReference type="AlphaFoldDB" id="A0A225VIV5"/>
<dbReference type="EMBL" id="NBNE01004470">
    <property type="protein sequence ID" value="OWZ05363.1"/>
    <property type="molecule type" value="Genomic_DNA"/>
</dbReference>
<sequence length="87" mass="10181">MLEFDFNVRLSTSLISAKLCGQLYTMKQARVKPPTCNDAMNIAKRRVFAEALLKHERKGDFIVYYDGTNFNLYSRRRVEQSKESALW</sequence>
<reference evidence="2" key="1">
    <citation type="submission" date="2017-03" db="EMBL/GenBank/DDBJ databases">
        <title>Phytopthora megakarya and P. palmivora, two closely related causual agents of cacao black pod achieved similar genome size and gene model numbers by different mechanisms.</title>
        <authorList>
            <person name="Ali S."/>
            <person name="Shao J."/>
            <person name="Larry D.J."/>
            <person name="Kronmiller B."/>
            <person name="Shen D."/>
            <person name="Strem M.D."/>
            <person name="Melnick R.L."/>
            <person name="Guiltinan M.J."/>
            <person name="Tyler B.M."/>
            <person name="Meinhardt L.W."/>
            <person name="Bailey B.A."/>
        </authorList>
    </citation>
    <scope>NUCLEOTIDE SEQUENCE [LARGE SCALE GENOMIC DNA]</scope>
    <source>
        <strain evidence="2">zdho120</strain>
    </source>
</reference>
<keyword evidence="2" id="KW-1185">Reference proteome</keyword>
<dbReference type="Proteomes" id="UP000198211">
    <property type="component" value="Unassembled WGS sequence"/>
</dbReference>
<dbReference type="OrthoDB" id="111983at2759"/>
<accession>A0A225VIV5</accession>
<evidence type="ECO:0000313" key="1">
    <source>
        <dbReference type="EMBL" id="OWZ05363.1"/>
    </source>
</evidence>